<comment type="subcellular location">
    <subcellularLocation>
        <location evidence="1 10">Endoplasmic reticulum membrane</location>
        <topology evidence="1 10">Multi-pass membrane protein</topology>
    </subcellularLocation>
</comment>
<dbReference type="AlphaFoldDB" id="A0A507E315"/>
<evidence type="ECO:0000256" key="10">
    <source>
        <dbReference type="RuleBase" id="RU363110"/>
    </source>
</evidence>
<comment type="caution">
    <text evidence="11">The sequence shown here is derived from an EMBL/GenBank/DDBJ whole genome shotgun (WGS) entry which is preliminary data.</text>
</comment>
<dbReference type="Proteomes" id="UP000318582">
    <property type="component" value="Unassembled WGS sequence"/>
</dbReference>
<feature type="transmembrane region" description="Helical" evidence="10">
    <location>
        <begin position="460"/>
        <end position="480"/>
    </location>
</feature>
<dbReference type="GO" id="GO:0042281">
    <property type="term" value="F:dolichyl pyrophosphate Man9GlcNAc2 alpha-1,3-glucosyltransferase activity"/>
    <property type="evidence" value="ECO:0007669"/>
    <property type="project" value="TreeGrafter"/>
</dbReference>
<protein>
    <recommendedName>
        <fullName evidence="10">Alpha-1,3-glucosyltransferase</fullName>
        <ecNumber evidence="10">2.4.1.-</ecNumber>
    </recommendedName>
</protein>
<comment type="pathway">
    <text evidence="2 10">Protein modification; protein glycosylation.</text>
</comment>
<keyword evidence="9 10" id="KW-0472">Membrane</keyword>
<feature type="transmembrane region" description="Helical" evidence="10">
    <location>
        <begin position="224"/>
        <end position="243"/>
    </location>
</feature>
<evidence type="ECO:0000256" key="9">
    <source>
        <dbReference type="ARBA" id="ARBA00023136"/>
    </source>
</evidence>
<feature type="transmembrane region" description="Helical" evidence="10">
    <location>
        <begin position="430"/>
        <end position="448"/>
    </location>
</feature>
<dbReference type="GO" id="GO:0005789">
    <property type="term" value="C:endoplasmic reticulum membrane"/>
    <property type="evidence" value="ECO:0007669"/>
    <property type="project" value="UniProtKB-SubCell"/>
</dbReference>
<sequence>MRSPPPVSMGYGWIGAWHEFLFTTNGSSLALLSTYLLALFVRWTVSLNGYSGEGVPPLHGDFEAQRHWMEITTALPRREWYRYDLKYWGLDYPLLTAYHSWLMGRIGQMINPEWMALDTSRRMESEGLKMYMRLTALATEWVIYVPAVVIFANRWVGHGHWLKKNTLITLILLQPALIIIDHGHFQYNSAMLGFTLWAIVSLITGHHVLASVFFVFALNYKQMALFYALPVFAYLLGTCFRGPNGFQLFVKLGVTVVATFTLLFAAYSTDVSDILQVFARVFPVERGLYEDKVANVWCAISVLVKLRQRFEAQSLVYLSLSATLLAVLPSSIHVFRHPRPLTLLYALLNGSLGFFLFAFQVHEKSILLPLLPATLLILDAPFASAFFNTVAMYSLFPLLRRDVLVLPYVVLTVLWMAVSAFTWSRVAAPVKLFAMITYSTMLALHILEATVPPPANLPDIYVMANVLLSTGLFSLLLVYFNYRQWVTRSIASNPITNEKQKKR</sequence>
<keyword evidence="5 10" id="KW-0808">Transferase</keyword>
<feature type="transmembrane region" description="Helical" evidence="10">
    <location>
        <begin position="366"/>
        <end position="393"/>
    </location>
</feature>
<keyword evidence="6 10" id="KW-0812">Transmembrane</keyword>
<reference evidence="11 12" key="1">
    <citation type="journal article" date="2019" name="Sci. Rep.">
        <title>Comparative genomics of chytrid fungi reveal insights into the obligate biotrophic and pathogenic lifestyle of Synchytrium endobioticum.</title>
        <authorList>
            <person name="van de Vossenberg B.T.L.H."/>
            <person name="Warris S."/>
            <person name="Nguyen H.D.T."/>
            <person name="van Gent-Pelzer M.P.E."/>
            <person name="Joly D.L."/>
            <person name="van de Geest H.C."/>
            <person name="Bonants P.J.M."/>
            <person name="Smith D.S."/>
            <person name="Levesque C.A."/>
            <person name="van der Lee T.A.J."/>
        </authorList>
    </citation>
    <scope>NUCLEOTIDE SEQUENCE [LARGE SCALE GENOMIC DNA]</scope>
    <source>
        <strain evidence="11 12">CBS 809.83</strain>
    </source>
</reference>
<keyword evidence="4 10" id="KW-0328">Glycosyltransferase</keyword>
<keyword evidence="12" id="KW-1185">Reference proteome</keyword>
<gene>
    <name evidence="11" type="ORF">PhCBS80983_g03146</name>
</gene>
<dbReference type="EMBL" id="QEAQ01000036">
    <property type="protein sequence ID" value="TPX58459.1"/>
    <property type="molecule type" value="Genomic_DNA"/>
</dbReference>
<evidence type="ECO:0000256" key="1">
    <source>
        <dbReference type="ARBA" id="ARBA00004477"/>
    </source>
</evidence>
<dbReference type="PANTHER" id="PTHR12413:SF1">
    <property type="entry name" value="DOLICHYL PYROPHOSPHATE MAN9GLCNAC2 ALPHA-1,3-GLUCOSYLTRANSFERASE"/>
    <property type="match status" value="1"/>
</dbReference>
<dbReference type="InterPro" id="IPR004856">
    <property type="entry name" value="Glyco_trans_ALG6/ALG8"/>
</dbReference>
<comment type="similarity">
    <text evidence="3 10">Belongs to the ALG6/ALG8 glucosyltransferase family.</text>
</comment>
<keyword evidence="8 10" id="KW-1133">Transmembrane helix</keyword>
<dbReference type="UniPathway" id="UPA00378"/>
<evidence type="ECO:0000256" key="8">
    <source>
        <dbReference type="ARBA" id="ARBA00022989"/>
    </source>
</evidence>
<feature type="transmembrane region" description="Helical" evidence="10">
    <location>
        <begin position="405"/>
        <end position="423"/>
    </location>
</feature>
<dbReference type="Pfam" id="PF03155">
    <property type="entry name" value="Alg6_Alg8"/>
    <property type="match status" value="1"/>
</dbReference>
<evidence type="ECO:0000256" key="7">
    <source>
        <dbReference type="ARBA" id="ARBA00022824"/>
    </source>
</evidence>
<feature type="transmembrane region" description="Helical" evidence="10">
    <location>
        <begin position="131"/>
        <end position="152"/>
    </location>
</feature>
<feature type="transmembrane region" description="Helical" evidence="10">
    <location>
        <begin position="20"/>
        <end position="41"/>
    </location>
</feature>
<evidence type="ECO:0000256" key="2">
    <source>
        <dbReference type="ARBA" id="ARBA00004922"/>
    </source>
</evidence>
<feature type="transmembrane region" description="Helical" evidence="10">
    <location>
        <begin position="315"/>
        <end position="335"/>
    </location>
</feature>
<feature type="transmembrane region" description="Helical" evidence="10">
    <location>
        <begin position="341"/>
        <end position="359"/>
    </location>
</feature>
<keyword evidence="7 10" id="KW-0256">Endoplasmic reticulum</keyword>
<organism evidence="11 12">
    <name type="scientific">Powellomyces hirtus</name>
    <dbReference type="NCBI Taxonomy" id="109895"/>
    <lineage>
        <taxon>Eukaryota</taxon>
        <taxon>Fungi</taxon>
        <taxon>Fungi incertae sedis</taxon>
        <taxon>Chytridiomycota</taxon>
        <taxon>Chytridiomycota incertae sedis</taxon>
        <taxon>Chytridiomycetes</taxon>
        <taxon>Spizellomycetales</taxon>
        <taxon>Powellomycetaceae</taxon>
        <taxon>Powellomyces</taxon>
    </lineage>
</organism>
<name>A0A507E315_9FUNG</name>
<evidence type="ECO:0000256" key="3">
    <source>
        <dbReference type="ARBA" id="ARBA00008715"/>
    </source>
</evidence>
<proteinExistence type="inferred from homology"/>
<dbReference type="PANTHER" id="PTHR12413">
    <property type="entry name" value="DOLICHYL GLYCOSYLTRANSFERASE"/>
    <property type="match status" value="1"/>
</dbReference>
<evidence type="ECO:0000256" key="5">
    <source>
        <dbReference type="ARBA" id="ARBA00022679"/>
    </source>
</evidence>
<dbReference type="STRING" id="109895.A0A507E315"/>
<evidence type="ECO:0000313" key="11">
    <source>
        <dbReference type="EMBL" id="TPX58459.1"/>
    </source>
</evidence>
<feature type="transmembrane region" description="Helical" evidence="10">
    <location>
        <begin position="249"/>
        <end position="267"/>
    </location>
</feature>
<feature type="transmembrane region" description="Helical" evidence="10">
    <location>
        <begin position="194"/>
        <end position="217"/>
    </location>
</feature>
<evidence type="ECO:0000313" key="12">
    <source>
        <dbReference type="Proteomes" id="UP000318582"/>
    </source>
</evidence>
<dbReference type="EC" id="2.4.1.-" evidence="10"/>
<accession>A0A507E315</accession>
<evidence type="ECO:0000256" key="6">
    <source>
        <dbReference type="ARBA" id="ARBA00022692"/>
    </source>
</evidence>
<evidence type="ECO:0000256" key="4">
    <source>
        <dbReference type="ARBA" id="ARBA00022676"/>
    </source>
</evidence>